<organism evidence="2 4">
    <name type="scientific">Didymodactylos carnosus</name>
    <dbReference type="NCBI Taxonomy" id="1234261"/>
    <lineage>
        <taxon>Eukaryota</taxon>
        <taxon>Metazoa</taxon>
        <taxon>Spiralia</taxon>
        <taxon>Gnathifera</taxon>
        <taxon>Rotifera</taxon>
        <taxon>Eurotatoria</taxon>
        <taxon>Bdelloidea</taxon>
        <taxon>Philodinida</taxon>
        <taxon>Philodinidae</taxon>
        <taxon>Didymodactylos</taxon>
    </lineage>
</organism>
<feature type="compositionally biased region" description="Low complexity" evidence="1">
    <location>
        <begin position="12"/>
        <end position="24"/>
    </location>
</feature>
<dbReference type="Proteomes" id="UP000677228">
    <property type="component" value="Unassembled WGS sequence"/>
</dbReference>
<accession>A0A8S2FK55</accession>
<feature type="compositionally biased region" description="Polar residues" evidence="1">
    <location>
        <begin position="1"/>
        <end position="11"/>
    </location>
</feature>
<evidence type="ECO:0000256" key="1">
    <source>
        <dbReference type="SAM" id="MobiDB-lite"/>
    </source>
</evidence>
<feature type="region of interest" description="Disordered" evidence="1">
    <location>
        <begin position="1"/>
        <end position="24"/>
    </location>
</feature>
<protein>
    <submittedName>
        <fullName evidence="2">Uncharacterized protein</fullName>
    </submittedName>
</protein>
<dbReference type="EMBL" id="CAJNOK010031938">
    <property type="protein sequence ID" value="CAF1478104.1"/>
    <property type="molecule type" value="Genomic_DNA"/>
</dbReference>
<feature type="non-terminal residue" evidence="2">
    <location>
        <position position="1"/>
    </location>
</feature>
<gene>
    <name evidence="2" type="ORF">OVA965_LOCUS35943</name>
    <name evidence="3" type="ORF">TMI583_LOCUS36931</name>
</gene>
<proteinExistence type="predicted"/>
<evidence type="ECO:0000313" key="2">
    <source>
        <dbReference type="EMBL" id="CAF1478104.1"/>
    </source>
</evidence>
<dbReference type="EMBL" id="CAJOBA010053854">
    <property type="protein sequence ID" value="CAF4269012.1"/>
    <property type="molecule type" value="Genomic_DNA"/>
</dbReference>
<dbReference type="AlphaFoldDB" id="A0A8S2FK55"/>
<sequence length="24" mass="2627">AFRHQANSASGSPSPWSWPEIWGA</sequence>
<name>A0A8S2FK55_9BILA</name>
<evidence type="ECO:0000313" key="4">
    <source>
        <dbReference type="Proteomes" id="UP000677228"/>
    </source>
</evidence>
<comment type="caution">
    <text evidence="2">The sequence shown here is derived from an EMBL/GenBank/DDBJ whole genome shotgun (WGS) entry which is preliminary data.</text>
</comment>
<dbReference type="Proteomes" id="UP000682733">
    <property type="component" value="Unassembled WGS sequence"/>
</dbReference>
<evidence type="ECO:0000313" key="3">
    <source>
        <dbReference type="EMBL" id="CAF4269012.1"/>
    </source>
</evidence>
<reference evidence="2" key="1">
    <citation type="submission" date="2021-02" db="EMBL/GenBank/DDBJ databases">
        <authorList>
            <person name="Nowell W R."/>
        </authorList>
    </citation>
    <scope>NUCLEOTIDE SEQUENCE</scope>
</reference>